<sequence>MFARVPHLALPTLEPVPEEARSAFMPEQQRRKFEKLIAERRVALRERYGQPGDDRHKLRFKSANRILDDMRKEYNFLEAELHQLCGSVTDVFRGKDTPKLREQFGTKENTKKIYDRIVNASTKQKQMITYLSKPLPQVRGSRRRRN</sequence>
<evidence type="ECO:0000256" key="1">
    <source>
        <dbReference type="SAM" id="Coils"/>
    </source>
</evidence>
<organism evidence="2 3">
    <name type="scientific">Oikopleura dioica</name>
    <name type="common">Tunicate</name>
    <dbReference type="NCBI Taxonomy" id="34765"/>
    <lineage>
        <taxon>Eukaryota</taxon>
        <taxon>Metazoa</taxon>
        <taxon>Chordata</taxon>
        <taxon>Tunicata</taxon>
        <taxon>Appendicularia</taxon>
        <taxon>Copelata</taxon>
        <taxon>Oikopleuridae</taxon>
        <taxon>Oikopleura</taxon>
    </lineage>
</organism>
<evidence type="ECO:0000313" key="3">
    <source>
        <dbReference type="Proteomes" id="UP001158576"/>
    </source>
</evidence>
<protein>
    <submittedName>
        <fullName evidence="2">Oidioi.mRNA.OKI2018_I69.XSR.g14955.t1.cds</fullName>
    </submittedName>
</protein>
<feature type="coiled-coil region" evidence="1">
    <location>
        <begin position="60"/>
        <end position="87"/>
    </location>
</feature>
<dbReference type="EMBL" id="OU015569">
    <property type="protein sequence ID" value="CAG5097150.1"/>
    <property type="molecule type" value="Genomic_DNA"/>
</dbReference>
<gene>
    <name evidence="2" type="ORF">OKIOD_LOCUS6513</name>
</gene>
<name>A0ABN7SFC7_OIKDI</name>
<keyword evidence="1" id="KW-0175">Coiled coil</keyword>
<accession>A0ABN7SFC7</accession>
<keyword evidence="3" id="KW-1185">Reference proteome</keyword>
<evidence type="ECO:0000313" key="2">
    <source>
        <dbReference type="EMBL" id="CAG5097150.1"/>
    </source>
</evidence>
<dbReference type="Proteomes" id="UP001158576">
    <property type="component" value="Chromosome XSR"/>
</dbReference>
<proteinExistence type="predicted"/>
<reference evidence="2 3" key="1">
    <citation type="submission" date="2021-04" db="EMBL/GenBank/DDBJ databases">
        <authorList>
            <person name="Bliznina A."/>
        </authorList>
    </citation>
    <scope>NUCLEOTIDE SEQUENCE [LARGE SCALE GENOMIC DNA]</scope>
</reference>